<dbReference type="PROSITE" id="PS51910">
    <property type="entry name" value="GH18_2"/>
    <property type="match status" value="1"/>
</dbReference>
<dbReference type="InterPro" id="IPR003646">
    <property type="entry name" value="SH3-like_bac-type"/>
</dbReference>
<evidence type="ECO:0000256" key="1">
    <source>
        <dbReference type="SAM" id="Phobius"/>
    </source>
</evidence>
<accession>A0ABV1H7P8</accession>
<dbReference type="SMART" id="SM00636">
    <property type="entry name" value="Glyco_18"/>
    <property type="match status" value="1"/>
</dbReference>
<feature type="domain" description="GH18" evidence="2">
    <location>
        <begin position="251"/>
        <end position="567"/>
    </location>
</feature>
<evidence type="ECO:0000259" key="2">
    <source>
        <dbReference type="PROSITE" id="PS51910"/>
    </source>
</evidence>
<organism evidence="3 4">
    <name type="scientific">Lachnospira intestinalis</name>
    <dbReference type="NCBI Taxonomy" id="3133158"/>
    <lineage>
        <taxon>Bacteria</taxon>
        <taxon>Bacillati</taxon>
        <taxon>Bacillota</taxon>
        <taxon>Clostridia</taxon>
        <taxon>Lachnospirales</taxon>
        <taxon>Lachnospiraceae</taxon>
        <taxon>Lachnospira</taxon>
    </lineage>
</organism>
<dbReference type="InterPro" id="IPR010466">
    <property type="entry name" value="DUF1058"/>
</dbReference>
<sequence length="568" mass="64500">MERDRKRKLWKITAAVSAGILVILAAVLLIRKYMPTGQKMSGYDYFKTDSAAENDSTLVILDNEILYDKGRYIDGRLYLQQSFVQDNVNMRFYYDKESNAVLYSDWSAVYTYYPDVKGYRDQNGNTYDTEYEVIKTADGVIYINFEYMAAVSNISYEYAKEPQRLVLHTTHEEQNEVTIRKNTVVRYRAGIKSKVLEKVKKGTVCQYVGAVDDDWIEVITPSGYQGYVKKNAASDVYTAVPEDTYTEEYQSNLCGYKVNMTWFQVTQRAANAYIDTYLEDVSGINTISPTWYSIADGTGELTSLASDTFVSNMHARGLKVWPLVNDFNNNVDYAAFYSSKTARTKLINNLMQEARQYGYDGYNIDFEYVKKDFADDYLQFLRELSIACQNNGLVLSVDNYKPANHNAHYELAEQAVFVDYIVIMGYDEHYAGSDAGSVASLPFVEDGISRAVSMVPSEQVINAVPFYTRIWTENAGETKSRAVGMQAAMDAMQENGATAEWDETTGQYYCTYETSAGTVQIWFEEDRSIGEKMKLYSKYKLGGVAEWKLGLETSSVWSIISNGLNYAS</sequence>
<dbReference type="InterPro" id="IPR001223">
    <property type="entry name" value="Glyco_hydro18_cat"/>
</dbReference>
<keyword evidence="4" id="KW-1185">Reference proteome</keyword>
<dbReference type="Gene3D" id="2.30.30.40">
    <property type="entry name" value="SH3 Domains"/>
    <property type="match status" value="1"/>
</dbReference>
<reference evidence="3" key="1">
    <citation type="submission" date="2024-03" db="EMBL/GenBank/DDBJ databases">
        <title>Human intestinal bacterial collection.</title>
        <authorList>
            <person name="Pauvert C."/>
            <person name="Hitch T.C.A."/>
            <person name="Clavel T."/>
        </authorList>
    </citation>
    <scope>NUCLEOTIDE SEQUENCE [LARGE SCALE GENOMIC DNA]</scope>
    <source>
        <strain evidence="3">CLA-AA-H89B</strain>
    </source>
</reference>
<dbReference type="SUPFAM" id="SSF51445">
    <property type="entry name" value="(Trans)glycosidases"/>
    <property type="match status" value="1"/>
</dbReference>
<dbReference type="SMART" id="SM00287">
    <property type="entry name" value="SH3b"/>
    <property type="match status" value="1"/>
</dbReference>
<dbReference type="Pfam" id="PF00704">
    <property type="entry name" value="Glyco_hydro_18"/>
    <property type="match status" value="1"/>
</dbReference>
<protein>
    <submittedName>
        <fullName evidence="3">Glycosyl hydrolase family 18 protein</fullName>
    </submittedName>
</protein>
<evidence type="ECO:0000313" key="4">
    <source>
        <dbReference type="Proteomes" id="UP001546774"/>
    </source>
</evidence>
<dbReference type="Proteomes" id="UP001546774">
    <property type="component" value="Unassembled WGS sequence"/>
</dbReference>
<dbReference type="InterPro" id="IPR011583">
    <property type="entry name" value="Chitinase_II/V-like_cat"/>
</dbReference>
<dbReference type="PANTHER" id="PTHR46066:SF2">
    <property type="entry name" value="CHITINASE DOMAIN-CONTAINING PROTEIN 1"/>
    <property type="match status" value="1"/>
</dbReference>
<feature type="transmembrane region" description="Helical" evidence="1">
    <location>
        <begin position="12"/>
        <end position="30"/>
    </location>
</feature>
<dbReference type="PANTHER" id="PTHR46066">
    <property type="entry name" value="CHITINASE DOMAIN-CONTAINING PROTEIN 1 FAMILY MEMBER"/>
    <property type="match status" value="1"/>
</dbReference>
<dbReference type="InterPro" id="IPR017853">
    <property type="entry name" value="GH"/>
</dbReference>
<keyword evidence="1" id="KW-0472">Membrane</keyword>
<evidence type="ECO:0000313" key="3">
    <source>
        <dbReference type="EMBL" id="MEQ2555733.1"/>
    </source>
</evidence>
<comment type="caution">
    <text evidence="3">The sequence shown here is derived from an EMBL/GenBank/DDBJ whole genome shotgun (WGS) entry which is preliminary data.</text>
</comment>
<name>A0ABV1H7P8_9FIRM</name>
<gene>
    <name evidence="3" type="ORF">WMO37_12080</name>
</gene>
<dbReference type="Pfam" id="PF06347">
    <property type="entry name" value="SH3_4"/>
    <property type="match status" value="1"/>
</dbReference>
<keyword evidence="1" id="KW-0812">Transmembrane</keyword>
<keyword evidence="3" id="KW-0378">Hydrolase</keyword>
<dbReference type="GO" id="GO:0016787">
    <property type="term" value="F:hydrolase activity"/>
    <property type="evidence" value="ECO:0007669"/>
    <property type="project" value="UniProtKB-KW"/>
</dbReference>
<proteinExistence type="predicted"/>
<dbReference type="Gene3D" id="3.20.20.80">
    <property type="entry name" value="Glycosidases"/>
    <property type="match status" value="1"/>
</dbReference>
<keyword evidence="1" id="KW-1133">Transmembrane helix</keyword>
<dbReference type="EMBL" id="JBBMFS010000011">
    <property type="protein sequence ID" value="MEQ2555733.1"/>
    <property type="molecule type" value="Genomic_DNA"/>
</dbReference>
<dbReference type="Gene3D" id="3.10.50.10">
    <property type="match status" value="1"/>
</dbReference>
<dbReference type="InterPro" id="IPR029070">
    <property type="entry name" value="Chitinase_insertion_sf"/>
</dbReference>